<reference evidence="1" key="1">
    <citation type="submission" date="2022-12" db="EMBL/GenBank/DDBJ databases">
        <authorList>
            <person name="Alioto T."/>
            <person name="Alioto T."/>
            <person name="Gomez Garrido J."/>
        </authorList>
    </citation>
    <scope>NUCLEOTIDE SEQUENCE</scope>
</reference>
<gene>
    <name evidence="1" type="ORF">PODLI_1B007417</name>
</gene>
<evidence type="ECO:0000313" key="1">
    <source>
        <dbReference type="EMBL" id="CAI5777665.1"/>
    </source>
</evidence>
<proteinExistence type="predicted"/>
<dbReference type="AlphaFoldDB" id="A0AA35KG91"/>
<name>A0AA35KG91_9SAUR</name>
<accession>A0AA35KG91</accession>
<dbReference type="EMBL" id="OX395131">
    <property type="protein sequence ID" value="CAI5777665.1"/>
    <property type="molecule type" value="Genomic_DNA"/>
</dbReference>
<dbReference type="Proteomes" id="UP001178461">
    <property type="component" value="Chromosome 6"/>
</dbReference>
<protein>
    <submittedName>
        <fullName evidence="1">Uncharacterized protein</fullName>
    </submittedName>
</protein>
<sequence length="133" mass="15291">MAGCLTKADCMNSIYPFCPPTGSKYRSPARGHFHQQTILQISQQIIPSHQRCVAYLHSMENKANFLWQAESKKDWGLLRQLYKTRSRHNPLLKNILFIVPRKRKPIINNGEIQHSPLIGQGQCESVPELLQLL</sequence>
<evidence type="ECO:0000313" key="2">
    <source>
        <dbReference type="Proteomes" id="UP001178461"/>
    </source>
</evidence>
<keyword evidence="2" id="KW-1185">Reference proteome</keyword>
<organism evidence="1 2">
    <name type="scientific">Podarcis lilfordi</name>
    <name type="common">Lilford's wall lizard</name>
    <dbReference type="NCBI Taxonomy" id="74358"/>
    <lineage>
        <taxon>Eukaryota</taxon>
        <taxon>Metazoa</taxon>
        <taxon>Chordata</taxon>
        <taxon>Craniata</taxon>
        <taxon>Vertebrata</taxon>
        <taxon>Euteleostomi</taxon>
        <taxon>Lepidosauria</taxon>
        <taxon>Squamata</taxon>
        <taxon>Bifurcata</taxon>
        <taxon>Unidentata</taxon>
        <taxon>Episquamata</taxon>
        <taxon>Laterata</taxon>
        <taxon>Lacertibaenia</taxon>
        <taxon>Lacertidae</taxon>
        <taxon>Podarcis</taxon>
    </lineage>
</organism>